<dbReference type="EC" id="2.7.13.3" evidence="2"/>
<dbReference type="PANTHER" id="PTHR41523">
    <property type="entry name" value="TWO-COMPONENT SYSTEM SENSOR PROTEIN"/>
    <property type="match status" value="1"/>
</dbReference>
<evidence type="ECO:0000256" key="2">
    <source>
        <dbReference type="ARBA" id="ARBA00012438"/>
    </source>
</evidence>
<dbReference type="Proteomes" id="UP000191040">
    <property type="component" value="Chromosome I"/>
</dbReference>
<evidence type="ECO:0000256" key="5">
    <source>
        <dbReference type="ARBA" id="ARBA00022741"/>
    </source>
</evidence>
<sequence length="464" mass="50035">MPSFEDIADAQTALTTAQIDRLQLLVTDWQIVADLSFSDLVLWVEDAEEKGMWAAAQIRPTTGPTTLLEDVVGTFVPRDLSDIGDEVLADGAVVVQTPVPVMWAGRRIALIVTRRPATDRRAAGALESAYQRTSEELFEMIQRGEFPLPGVPSELADSLRVGDGFVRTDADGLVAYASPNALSAYRRLGYTGDLRGADLIDLTTHLIGADADRPFSTLFGAGEAEAEIESGGASMLLRIMPLRSGGAATGSLILLRDVTELRLRERELVSKDATIREIHHRVKNNLQTVAALLRLQSRRMEIPAAREALQEAERRVGSIALVHETLSQSFDESVEFDAIADTLLRTVLDVGGGVVKAERVGSFGLVPAEIATPLAMTLTELVQNAAEHAFGPEGGRVMLAVNRIRGRIRLRVSDDGRGLPDDFDPTLSLGLSIVSTLVRGELKGELDYESMPSGGTTVTIAFGL</sequence>
<feature type="domain" description="Histidine kinase" evidence="8">
    <location>
        <begin position="374"/>
        <end position="464"/>
    </location>
</feature>
<evidence type="ECO:0000256" key="1">
    <source>
        <dbReference type="ARBA" id="ARBA00000085"/>
    </source>
</evidence>
<dbReference type="RefSeq" id="WP_078700491.1">
    <property type="nucleotide sequence ID" value="NZ_LT796768.1"/>
</dbReference>
<keyword evidence="4" id="KW-0808">Transferase</keyword>
<name>A0A1T4Z6J3_9ACTN</name>
<dbReference type="InterPro" id="IPR035965">
    <property type="entry name" value="PAS-like_dom_sf"/>
</dbReference>
<reference evidence="10" key="1">
    <citation type="submission" date="2017-02" db="EMBL/GenBank/DDBJ databases">
        <authorList>
            <person name="Varghese N."/>
            <person name="Submissions S."/>
        </authorList>
    </citation>
    <scope>NUCLEOTIDE SEQUENCE [LARGE SCALE GENOMIC DNA]</scope>
    <source>
        <strain evidence="10">9H-4</strain>
    </source>
</reference>
<accession>A0A1T4Z6J3</accession>
<evidence type="ECO:0000256" key="4">
    <source>
        <dbReference type="ARBA" id="ARBA00022679"/>
    </source>
</evidence>
<dbReference type="OrthoDB" id="9767435at2"/>
<evidence type="ECO:0000256" key="6">
    <source>
        <dbReference type="ARBA" id="ARBA00022777"/>
    </source>
</evidence>
<keyword evidence="5" id="KW-0547">Nucleotide-binding</keyword>
<dbReference type="PROSITE" id="PS50109">
    <property type="entry name" value="HIS_KIN"/>
    <property type="match status" value="1"/>
</dbReference>
<dbReference type="GO" id="GO:0004673">
    <property type="term" value="F:protein histidine kinase activity"/>
    <property type="evidence" value="ECO:0007669"/>
    <property type="project" value="UniProtKB-EC"/>
</dbReference>
<evidence type="ECO:0000313" key="9">
    <source>
        <dbReference type="EMBL" id="SKB09185.1"/>
    </source>
</evidence>
<dbReference type="InterPro" id="IPR011495">
    <property type="entry name" value="Sig_transdc_His_kin_sub2_dim/P"/>
</dbReference>
<keyword evidence="10" id="KW-1185">Reference proteome</keyword>
<dbReference type="SUPFAM" id="SSF55874">
    <property type="entry name" value="ATPase domain of HSP90 chaperone/DNA topoisomerase II/histidine kinase"/>
    <property type="match status" value="1"/>
</dbReference>
<dbReference type="InterPro" id="IPR038424">
    <property type="entry name" value="H_kinase_PdtaS_GAF_sf"/>
</dbReference>
<evidence type="ECO:0000313" key="10">
    <source>
        <dbReference type="Proteomes" id="UP000191040"/>
    </source>
</evidence>
<dbReference type="EMBL" id="LT796768">
    <property type="protein sequence ID" value="SKB09185.1"/>
    <property type="molecule type" value="Genomic_DNA"/>
</dbReference>
<dbReference type="AlphaFoldDB" id="A0A1T4Z6J3"/>
<keyword evidence="3" id="KW-0597">Phosphoprotein</keyword>
<gene>
    <name evidence="9" type="ORF">SAMN06295964_2531</name>
</gene>
<dbReference type="STRING" id="1736691.SAMN06295964_2531"/>
<proteinExistence type="predicted"/>
<dbReference type="InterPro" id="IPR022066">
    <property type="entry name" value="PdtaS_GAF"/>
</dbReference>
<dbReference type="InterPro" id="IPR036890">
    <property type="entry name" value="HATPase_C_sf"/>
</dbReference>
<comment type="catalytic activity">
    <reaction evidence="1">
        <text>ATP + protein L-histidine = ADP + protein N-phospho-L-histidine.</text>
        <dbReference type="EC" id="2.7.13.3"/>
    </reaction>
</comment>
<keyword evidence="6 9" id="KW-0418">Kinase</keyword>
<dbReference type="Pfam" id="PF02518">
    <property type="entry name" value="HATPase_c"/>
    <property type="match status" value="1"/>
</dbReference>
<dbReference type="Gene3D" id="3.30.450.280">
    <property type="entry name" value="GAF domain"/>
    <property type="match status" value="1"/>
</dbReference>
<evidence type="ECO:0000256" key="7">
    <source>
        <dbReference type="ARBA" id="ARBA00022840"/>
    </source>
</evidence>
<dbReference type="SUPFAM" id="SSF55785">
    <property type="entry name" value="PYP-like sensor domain (PAS domain)"/>
    <property type="match status" value="1"/>
</dbReference>
<evidence type="ECO:0000256" key="3">
    <source>
        <dbReference type="ARBA" id="ARBA00022553"/>
    </source>
</evidence>
<dbReference type="SMART" id="SM00387">
    <property type="entry name" value="HATPase_c"/>
    <property type="match status" value="1"/>
</dbReference>
<dbReference type="InterPro" id="IPR003594">
    <property type="entry name" value="HATPase_dom"/>
</dbReference>
<dbReference type="Pfam" id="PF07568">
    <property type="entry name" value="HisKA_2"/>
    <property type="match status" value="1"/>
</dbReference>
<evidence type="ECO:0000259" key="8">
    <source>
        <dbReference type="PROSITE" id="PS50109"/>
    </source>
</evidence>
<dbReference type="GO" id="GO:0005524">
    <property type="term" value="F:ATP binding"/>
    <property type="evidence" value="ECO:0007669"/>
    <property type="project" value="UniProtKB-KW"/>
</dbReference>
<dbReference type="Pfam" id="PF12282">
    <property type="entry name" value="GAF_PdtaS"/>
    <property type="match status" value="1"/>
</dbReference>
<dbReference type="Gene3D" id="3.30.565.10">
    <property type="entry name" value="Histidine kinase-like ATPase, C-terminal domain"/>
    <property type="match status" value="1"/>
</dbReference>
<keyword evidence="7" id="KW-0067">ATP-binding</keyword>
<dbReference type="Gene3D" id="3.30.450.20">
    <property type="entry name" value="PAS domain"/>
    <property type="match status" value="1"/>
</dbReference>
<dbReference type="PANTHER" id="PTHR41523:SF8">
    <property type="entry name" value="ETHYLENE RESPONSE SENSOR PROTEIN"/>
    <property type="match status" value="1"/>
</dbReference>
<organism evidence="9 10">
    <name type="scientific">Aeromicrobium choanae</name>
    <dbReference type="NCBI Taxonomy" id="1736691"/>
    <lineage>
        <taxon>Bacteria</taxon>
        <taxon>Bacillati</taxon>
        <taxon>Actinomycetota</taxon>
        <taxon>Actinomycetes</taxon>
        <taxon>Propionibacteriales</taxon>
        <taxon>Nocardioidaceae</taxon>
        <taxon>Aeromicrobium</taxon>
    </lineage>
</organism>
<protein>
    <recommendedName>
        <fullName evidence="2">histidine kinase</fullName>
        <ecNumber evidence="2">2.7.13.3</ecNumber>
    </recommendedName>
</protein>
<dbReference type="InterPro" id="IPR005467">
    <property type="entry name" value="His_kinase_dom"/>
</dbReference>